<dbReference type="SUPFAM" id="SSF51735">
    <property type="entry name" value="NAD(P)-binding Rossmann-fold domains"/>
    <property type="match status" value="1"/>
</dbReference>
<protein>
    <submittedName>
        <fullName evidence="4">NAD(P)H-quinone oxidoreductase</fullName>
    </submittedName>
</protein>
<dbReference type="InterPro" id="IPR036291">
    <property type="entry name" value="NAD(P)-bd_dom_sf"/>
</dbReference>
<evidence type="ECO:0000313" key="4">
    <source>
        <dbReference type="EMBL" id="PKU26367.1"/>
    </source>
</evidence>
<dbReference type="Proteomes" id="UP000233293">
    <property type="component" value="Unassembled WGS sequence"/>
</dbReference>
<evidence type="ECO:0000256" key="1">
    <source>
        <dbReference type="ARBA" id="ARBA00022857"/>
    </source>
</evidence>
<dbReference type="Gene3D" id="3.90.180.10">
    <property type="entry name" value="Medium-chain alcohol dehydrogenases, catalytic domain"/>
    <property type="match status" value="1"/>
</dbReference>
<dbReference type="NCBIfam" id="TIGR02824">
    <property type="entry name" value="quinone_pig3"/>
    <property type="match status" value="1"/>
</dbReference>
<feature type="domain" description="Enoyl reductase (ER)" evidence="3">
    <location>
        <begin position="16"/>
        <end position="329"/>
    </location>
</feature>
<proteinExistence type="predicted"/>
<dbReference type="GO" id="GO:0070402">
    <property type="term" value="F:NADPH binding"/>
    <property type="evidence" value="ECO:0007669"/>
    <property type="project" value="TreeGrafter"/>
</dbReference>
<keyword evidence="2" id="KW-0560">Oxidoreductase</keyword>
<dbReference type="AlphaFoldDB" id="A0A2N3Q150"/>
<dbReference type="SMART" id="SM00829">
    <property type="entry name" value="PKS_ER"/>
    <property type="match status" value="1"/>
</dbReference>
<gene>
    <name evidence="4" type="ORF">CWS72_00505</name>
</gene>
<dbReference type="SUPFAM" id="SSF50129">
    <property type="entry name" value="GroES-like"/>
    <property type="match status" value="1"/>
</dbReference>
<dbReference type="PANTHER" id="PTHR48106:SF8">
    <property type="entry name" value="OS02G0805600 PROTEIN"/>
    <property type="match status" value="1"/>
</dbReference>
<evidence type="ECO:0000313" key="5">
    <source>
        <dbReference type="Proteomes" id="UP000233293"/>
    </source>
</evidence>
<evidence type="ECO:0000256" key="2">
    <source>
        <dbReference type="ARBA" id="ARBA00023002"/>
    </source>
</evidence>
<accession>A0A2N3Q150</accession>
<comment type="caution">
    <text evidence="4">The sequence shown here is derived from an EMBL/GenBank/DDBJ whole genome shotgun (WGS) entry which is preliminary data.</text>
</comment>
<dbReference type="EMBL" id="PIUM01000001">
    <property type="protein sequence ID" value="PKU26367.1"/>
    <property type="molecule type" value="Genomic_DNA"/>
</dbReference>
<dbReference type="InterPro" id="IPR013149">
    <property type="entry name" value="ADH-like_C"/>
</dbReference>
<dbReference type="PANTHER" id="PTHR48106">
    <property type="entry name" value="QUINONE OXIDOREDUCTASE PIG3-RELATED"/>
    <property type="match status" value="1"/>
</dbReference>
<dbReference type="InterPro" id="IPR020843">
    <property type="entry name" value="ER"/>
</dbReference>
<dbReference type="InterPro" id="IPR013154">
    <property type="entry name" value="ADH-like_N"/>
</dbReference>
<dbReference type="Pfam" id="PF00107">
    <property type="entry name" value="ADH_zinc_N"/>
    <property type="match status" value="1"/>
</dbReference>
<dbReference type="GO" id="GO:0016651">
    <property type="term" value="F:oxidoreductase activity, acting on NAD(P)H"/>
    <property type="evidence" value="ECO:0007669"/>
    <property type="project" value="TreeGrafter"/>
</dbReference>
<dbReference type="RefSeq" id="WP_101248597.1">
    <property type="nucleotide sequence ID" value="NZ_PIUM01000001.1"/>
</dbReference>
<dbReference type="Pfam" id="PF08240">
    <property type="entry name" value="ADH_N"/>
    <property type="match status" value="1"/>
</dbReference>
<sequence length="331" mass="34230">MSLPANMQCVEISTPGGPEVLRVASRPVPRPGPGEVLIRVAAAGVNRPDVAQRMGKYPPPPGAPDLPGLEIAGTIAAIGADAGGLSVGQSVCALVSGGGYAEFCLAQASLCFPFPKGYTAVQAAALPETFCTVWHNVFQRGALKKGESLLVHGGSSGIGTTAIQLAKAFGSTVYTTAGGGAKCQACLDLGADRAIDYKSEDFVQVIAEATGGRGVDVILDMVGGTYLNRNIKCLAPDGRHVSIAFLEGSKAEVNFLPVMVKRLVLTGSTLRPRSVPEKAAIAGALRANVWPLLDQGRLAPAIFATFPLHQAEDAHRLMESSAHIGKIVLAL</sequence>
<dbReference type="CDD" id="cd05276">
    <property type="entry name" value="p53_inducible_oxidoreductase"/>
    <property type="match status" value="1"/>
</dbReference>
<evidence type="ECO:0000259" key="3">
    <source>
        <dbReference type="SMART" id="SM00829"/>
    </source>
</evidence>
<keyword evidence="5" id="KW-1185">Reference proteome</keyword>
<organism evidence="4 5">
    <name type="scientific">Telmatospirillum siberiense</name>
    <dbReference type="NCBI Taxonomy" id="382514"/>
    <lineage>
        <taxon>Bacteria</taxon>
        <taxon>Pseudomonadati</taxon>
        <taxon>Pseudomonadota</taxon>
        <taxon>Alphaproteobacteria</taxon>
        <taxon>Rhodospirillales</taxon>
        <taxon>Rhodospirillaceae</taxon>
        <taxon>Telmatospirillum</taxon>
    </lineage>
</organism>
<dbReference type="InterPro" id="IPR011032">
    <property type="entry name" value="GroES-like_sf"/>
</dbReference>
<reference evidence="5" key="1">
    <citation type="submission" date="2017-12" db="EMBL/GenBank/DDBJ databases">
        <title>Draft genome sequence of Telmatospirillum siberiense 26-4b1T, an acidotolerant peatland alphaproteobacterium potentially involved in sulfur cycling.</title>
        <authorList>
            <person name="Hausmann B."/>
            <person name="Pjevac P."/>
            <person name="Schreck K."/>
            <person name="Herbold C.W."/>
            <person name="Daims H."/>
            <person name="Wagner M."/>
            <person name="Pester M."/>
            <person name="Loy A."/>
        </authorList>
    </citation>
    <scope>NUCLEOTIDE SEQUENCE [LARGE SCALE GENOMIC DNA]</scope>
    <source>
        <strain evidence="5">26-4b1</strain>
    </source>
</reference>
<name>A0A2N3Q150_9PROT</name>
<dbReference type="Gene3D" id="3.40.50.720">
    <property type="entry name" value="NAD(P)-binding Rossmann-like Domain"/>
    <property type="match status" value="1"/>
</dbReference>
<dbReference type="InterPro" id="IPR014189">
    <property type="entry name" value="Quinone_OxRdtase_PIG3"/>
</dbReference>
<keyword evidence="1" id="KW-0521">NADP</keyword>
<dbReference type="OrthoDB" id="9780520at2"/>